<keyword evidence="5" id="KW-1185">Reference proteome</keyword>
<dbReference type="CDD" id="cd01948">
    <property type="entry name" value="EAL"/>
    <property type="match status" value="1"/>
</dbReference>
<protein>
    <submittedName>
        <fullName evidence="4">EAL domain-containing protein</fullName>
    </submittedName>
</protein>
<dbReference type="InterPro" id="IPR035919">
    <property type="entry name" value="EAL_sf"/>
</dbReference>
<proteinExistence type="predicted"/>
<dbReference type="EMBL" id="CP040820">
    <property type="protein sequence ID" value="QDL94394.1"/>
    <property type="molecule type" value="Genomic_DNA"/>
</dbReference>
<reference evidence="4 5" key="1">
    <citation type="submission" date="2019-06" db="EMBL/GenBank/DDBJ databases">
        <title>Genome sequence of Rhodobacteraceae bacterium D4M1.</title>
        <authorList>
            <person name="Cao J."/>
        </authorList>
    </citation>
    <scope>NUCLEOTIDE SEQUENCE [LARGE SCALE GENOMIC DNA]</scope>
    <source>
        <strain evidence="4 5">D4M1</strain>
        <plasmid evidence="5">pd4m1b</plasmid>
    </source>
</reference>
<dbReference type="PROSITE" id="PS50887">
    <property type="entry name" value="GGDEF"/>
    <property type="match status" value="1"/>
</dbReference>
<dbReference type="InterPro" id="IPR029787">
    <property type="entry name" value="Nucleotide_cyclase"/>
</dbReference>
<feature type="domain" description="GGDEF" evidence="3">
    <location>
        <begin position="300"/>
        <end position="432"/>
    </location>
</feature>
<dbReference type="OrthoDB" id="9814202at2"/>
<dbReference type="NCBIfam" id="TIGR00229">
    <property type="entry name" value="sensory_box"/>
    <property type="match status" value="1"/>
</dbReference>
<keyword evidence="4" id="KW-0614">Plasmid</keyword>
<dbReference type="KEGG" id="ppru:FDP22_21210"/>
<dbReference type="Pfam" id="PF00563">
    <property type="entry name" value="EAL"/>
    <property type="match status" value="1"/>
</dbReference>
<dbReference type="InterPro" id="IPR000160">
    <property type="entry name" value="GGDEF_dom"/>
</dbReference>
<evidence type="ECO:0000313" key="5">
    <source>
        <dbReference type="Proteomes" id="UP000305888"/>
    </source>
</evidence>
<organism evidence="4 5">
    <name type="scientific">Paroceanicella profunda</name>
    <dbReference type="NCBI Taxonomy" id="2579971"/>
    <lineage>
        <taxon>Bacteria</taxon>
        <taxon>Pseudomonadati</taxon>
        <taxon>Pseudomonadota</taxon>
        <taxon>Alphaproteobacteria</taxon>
        <taxon>Rhodobacterales</taxon>
        <taxon>Paracoccaceae</taxon>
        <taxon>Paroceanicella</taxon>
    </lineage>
</organism>
<dbReference type="AlphaFoldDB" id="A0A5B8G2S8"/>
<dbReference type="Gene3D" id="3.30.450.20">
    <property type="entry name" value="PAS domain"/>
    <property type="match status" value="2"/>
</dbReference>
<evidence type="ECO:0000259" key="3">
    <source>
        <dbReference type="PROSITE" id="PS50887"/>
    </source>
</evidence>
<geneLocation type="plasmid" evidence="5">
    <name>pd4m1b</name>
</geneLocation>
<dbReference type="Gene3D" id="3.30.70.270">
    <property type="match status" value="1"/>
</dbReference>
<dbReference type="InterPro" id="IPR052155">
    <property type="entry name" value="Biofilm_reg_signaling"/>
</dbReference>
<dbReference type="NCBIfam" id="TIGR00254">
    <property type="entry name" value="GGDEF"/>
    <property type="match status" value="1"/>
</dbReference>
<dbReference type="Pfam" id="PF13426">
    <property type="entry name" value="PAS_9"/>
    <property type="match status" value="1"/>
</dbReference>
<evidence type="ECO:0000313" key="4">
    <source>
        <dbReference type="EMBL" id="QDL94394.1"/>
    </source>
</evidence>
<name>A0A5B8G2S8_9RHOB</name>
<evidence type="ECO:0000259" key="2">
    <source>
        <dbReference type="PROSITE" id="PS50883"/>
    </source>
</evidence>
<dbReference type="SMART" id="SM00091">
    <property type="entry name" value="PAS"/>
    <property type="match status" value="2"/>
</dbReference>
<dbReference type="PROSITE" id="PS50112">
    <property type="entry name" value="PAS"/>
    <property type="match status" value="1"/>
</dbReference>
<dbReference type="SMART" id="SM00267">
    <property type="entry name" value="GGDEF"/>
    <property type="match status" value="1"/>
</dbReference>
<dbReference type="SUPFAM" id="SSF55073">
    <property type="entry name" value="Nucleotide cyclase"/>
    <property type="match status" value="1"/>
</dbReference>
<dbReference type="Pfam" id="PF12860">
    <property type="entry name" value="PAS_7"/>
    <property type="match status" value="1"/>
</dbReference>
<feature type="domain" description="PAS" evidence="1">
    <location>
        <begin position="27"/>
        <end position="68"/>
    </location>
</feature>
<dbReference type="CDD" id="cd01949">
    <property type="entry name" value="GGDEF"/>
    <property type="match status" value="1"/>
</dbReference>
<dbReference type="Gene3D" id="3.20.20.450">
    <property type="entry name" value="EAL domain"/>
    <property type="match status" value="1"/>
</dbReference>
<dbReference type="PANTHER" id="PTHR44757:SF2">
    <property type="entry name" value="BIOFILM ARCHITECTURE MAINTENANCE PROTEIN MBAA"/>
    <property type="match status" value="1"/>
</dbReference>
<evidence type="ECO:0000259" key="1">
    <source>
        <dbReference type="PROSITE" id="PS50112"/>
    </source>
</evidence>
<dbReference type="InterPro" id="IPR001633">
    <property type="entry name" value="EAL_dom"/>
</dbReference>
<dbReference type="SMART" id="SM00052">
    <property type="entry name" value="EAL"/>
    <property type="match status" value="1"/>
</dbReference>
<dbReference type="SUPFAM" id="SSF141868">
    <property type="entry name" value="EAL domain-like"/>
    <property type="match status" value="1"/>
</dbReference>
<sequence length="690" mass="76095">MSMSSYTPLTPDRIDQLLIDSISDYSIAMLDTQGRVLRWNTGAEQLKGYTREEMLGKHYARIFTPEDRAAGAPERALEAARRSGHYVTEGWRVRKDGRRIRVIASMDQVLMDGELVGFTKVACDVSFRQSEVETLAELGRRLGAAVSQMRRPVTVFDASERLLLANDAFCQTFSLSEWALWPGMHVRDLLGELGRQLNHADDPDWVERIYRAHRELIAAARAQGDTIERAIDLGAGRRIARTVLPDGSWISMYEGVAEQKRMEAHMEYMLRHDVLTGLPNRLAHAERLEREMSRAQEQGTGLAVIIIDIDRFQEINDLHGHSVGDRLLTVYAERLAGGDGEARGAARIGADEFAVTCRYAGEEALQCELDRLREIFARPIRMLEMELAPRVSIGLACAPEHGATPDQLFNNAELAMRRAKEPGAPLLCRFDPQMDEASRARRALARDLREAIRRGQIDLAFQVQACVQSGVAVGFEALARWTHPVLGRIPPGDFVALAEGTGEIDRLGELVLRRACCQAALWPGRQRVAVNLSPLQFASGRLPALVSEVLRDSGLPAARLELEITESALIEERRAAIAQMEAISRMGITFVLDDFGKGFSSFGTLRSFVFGKLKIDRSFIAGVGESAPARAVLRAMVALGHSLGLNVLAEGVETESELAVIRAEGCDEMQGYLIGRPVLPGAPGAPDNIS</sequence>
<accession>A0A5B8G2S8</accession>
<dbReference type="CDD" id="cd00130">
    <property type="entry name" value="PAS"/>
    <property type="match status" value="1"/>
</dbReference>
<dbReference type="InterPro" id="IPR035965">
    <property type="entry name" value="PAS-like_dom_sf"/>
</dbReference>
<dbReference type="PROSITE" id="PS50883">
    <property type="entry name" value="EAL"/>
    <property type="match status" value="1"/>
</dbReference>
<gene>
    <name evidence="4" type="ORF">FDP22_21210</name>
</gene>
<dbReference type="Proteomes" id="UP000305888">
    <property type="component" value="Plasmid pD4M1B"/>
</dbReference>
<dbReference type="SUPFAM" id="SSF55785">
    <property type="entry name" value="PYP-like sensor domain (PAS domain)"/>
    <property type="match status" value="2"/>
</dbReference>
<dbReference type="InterPro" id="IPR043128">
    <property type="entry name" value="Rev_trsase/Diguanyl_cyclase"/>
</dbReference>
<feature type="domain" description="EAL" evidence="2">
    <location>
        <begin position="441"/>
        <end position="690"/>
    </location>
</feature>
<dbReference type="InterPro" id="IPR000014">
    <property type="entry name" value="PAS"/>
</dbReference>
<dbReference type="PANTHER" id="PTHR44757">
    <property type="entry name" value="DIGUANYLATE CYCLASE DGCP"/>
    <property type="match status" value="1"/>
</dbReference>
<dbReference type="Pfam" id="PF00990">
    <property type="entry name" value="GGDEF"/>
    <property type="match status" value="1"/>
</dbReference>